<comment type="subunit">
    <text evidence="12">Monomer. Interacts with DnaB.</text>
</comment>
<dbReference type="GO" id="GO:0003677">
    <property type="term" value="F:DNA binding"/>
    <property type="evidence" value="ECO:0007669"/>
    <property type="project" value="UniProtKB-KW"/>
</dbReference>
<sequence length="617" mass="69161">MASYPPQFLDELKSRLRASDVIGRHVQIKKAGREWRGLSPFNKERTPSFYVNDEKMAFFDFSSGQSGDIIKFLMVHQNKTFPEAVEELAALAGMEVPRNTPEEARRMSEREVLYKVLSDADQFFRKALEGDEARDARDYLRRRGVKMSAVERFGLGYAPAGWDGLKRFFLGRGVDEKLLVKAGLLKVRESDGSTYDGFRDRVMFPIHDTRGRCIAFGGRALSKDVPAKYLNSPETDVFHKGYVLYNFGRARERMKGDAPVLVCEGYMDALALDMAGFAAVAPLGTALTEEQMKLLWRVTPAPVLCFDGDRAGRAAAERALERALPFLTPQQTLRFVFLPDGEDPDDLIKRGGKGAMQAQVDARADAEETMWRLALARHGTQSAEALAALEGELKERGQKIQDPAMRSALQRAFKDRLYALRGELFASKRQKERVQRGRAVKATRLSEALRSRLGQGATGAPGSAAREAQLVIGLVHHPDLFQHFESEILELQLSDPGLSKLWGKTVDALIAHPDLDFEGLRSQLSVCSDSESVYQRWSADPLIRTVRFIRRDADDEVAKDGWRDVFLIDRRQKVLNAEINEAGAEAHLDSGREKIWLNSVRLSLGTHDEQKQSSADD</sequence>
<evidence type="ECO:0000256" key="2">
    <source>
        <dbReference type="ARBA" id="ARBA00022515"/>
    </source>
</evidence>
<dbReference type="SUPFAM" id="SSF57783">
    <property type="entry name" value="Zinc beta-ribbon"/>
    <property type="match status" value="1"/>
</dbReference>
<evidence type="ECO:0000256" key="3">
    <source>
        <dbReference type="ARBA" id="ARBA00022679"/>
    </source>
</evidence>
<dbReference type="Gene3D" id="3.40.1360.10">
    <property type="match status" value="1"/>
</dbReference>
<dbReference type="AlphaFoldDB" id="A0A7Y3W5L7"/>
<dbReference type="SUPFAM" id="SSF56731">
    <property type="entry name" value="DNA primase core"/>
    <property type="match status" value="1"/>
</dbReference>
<evidence type="ECO:0000256" key="6">
    <source>
        <dbReference type="ARBA" id="ARBA00022723"/>
    </source>
</evidence>
<keyword evidence="16" id="KW-1185">Reference proteome</keyword>
<keyword evidence="6 13" id="KW-0479">Metal-binding</keyword>
<evidence type="ECO:0000313" key="16">
    <source>
        <dbReference type="Proteomes" id="UP000536835"/>
    </source>
</evidence>
<comment type="function">
    <text evidence="12 13">RNA polymerase that catalyzes the synthesis of short RNA molecules used as primers for DNA polymerase during DNA replication.</text>
</comment>
<evidence type="ECO:0000256" key="12">
    <source>
        <dbReference type="HAMAP-Rule" id="MF_00974"/>
    </source>
</evidence>
<keyword evidence="9" id="KW-0460">Magnesium</keyword>
<keyword evidence="11 12" id="KW-0804">Transcription</keyword>
<protein>
    <recommendedName>
        <fullName evidence="12 13">DNA primase</fullName>
        <ecNumber evidence="12">2.7.7.101</ecNumber>
    </recommendedName>
</protein>
<dbReference type="GO" id="GO:0008270">
    <property type="term" value="F:zinc ion binding"/>
    <property type="evidence" value="ECO:0007669"/>
    <property type="project" value="UniProtKB-KW"/>
</dbReference>
<keyword evidence="7" id="KW-0863">Zinc-finger</keyword>
<dbReference type="GO" id="GO:1990077">
    <property type="term" value="C:primosome complex"/>
    <property type="evidence" value="ECO:0007669"/>
    <property type="project" value="UniProtKB-KW"/>
</dbReference>
<dbReference type="Gene3D" id="3.90.980.10">
    <property type="entry name" value="DNA primase, catalytic core, N-terminal domain"/>
    <property type="match status" value="1"/>
</dbReference>
<comment type="caution">
    <text evidence="15">The sequence shown here is derived from an EMBL/GenBank/DDBJ whole genome shotgun (WGS) entry which is preliminary data.</text>
</comment>
<dbReference type="InterPro" id="IPR013264">
    <property type="entry name" value="DNAG_N"/>
</dbReference>
<evidence type="ECO:0000256" key="13">
    <source>
        <dbReference type="PIRNR" id="PIRNR002811"/>
    </source>
</evidence>
<dbReference type="InterPro" id="IPR036977">
    <property type="entry name" value="DNA_primase_Znf_CHC2"/>
</dbReference>
<dbReference type="EMBL" id="JABFCX010000002">
    <property type="protein sequence ID" value="NNU16416.1"/>
    <property type="molecule type" value="Genomic_DNA"/>
</dbReference>
<feature type="domain" description="Toprim" evidence="14">
    <location>
        <begin position="258"/>
        <end position="339"/>
    </location>
</feature>
<dbReference type="PANTHER" id="PTHR30313:SF2">
    <property type="entry name" value="DNA PRIMASE"/>
    <property type="match status" value="1"/>
</dbReference>
<proteinExistence type="inferred from homology"/>
<keyword evidence="1 12" id="KW-0240">DNA-directed RNA polymerase</keyword>
<reference evidence="15 16" key="1">
    <citation type="submission" date="2020-05" db="EMBL/GenBank/DDBJ databases">
        <title>Parvularcula mediterraneae sp. nov., isolated from polypropylene straw from shallow seawater of the seashore of Laganas in Zakynthos island, Greece.</title>
        <authorList>
            <person name="Szabo I."/>
            <person name="Al-Omari J."/>
            <person name="Rado J."/>
            <person name="Szerdahelyi G.S."/>
        </authorList>
    </citation>
    <scope>NUCLEOTIDE SEQUENCE [LARGE SCALE GENOMIC DNA]</scope>
    <source>
        <strain evidence="15 16">ZS-1/3</strain>
    </source>
</reference>
<dbReference type="GO" id="GO:0006269">
    <property type="term" value="P:DNA replication, synthesis of primer"/>
    <property type="evidence" value="ECO:0007669"/>
    <property type="project" value="UniProtKB-UniRule"/>
</dbReference>
<name>A0A7Y3W5L7_9PROT</name>
<dbReference type="InterPro" id="IPR034151">
    <property type="entry name" value="TOPRIM_DnaG_bac"/>
</dbReference>
<dbReference type="InterPro" id="IPR037068">
    <property type="entry name" value="DNA_primase_core_N_sf"/>
</dbReference>
<dbReference type="PIRSF" id="PIRSF002811">
    <property type="entry name" value="DnaG"/>
    <property type="match status" value="1"/>
</dbReference>
<dbReference type="InterPro" id="IPR030846">
    <property type="entry name" value="DnaG_bac"/>
</dbReference>
<comment type="caution">
    <text evidence="12">Lacks conserved residue(s) required for the propagation of feature annotation.</text>
</comment>
<dbReference type="FunFam" id="3.40.1360.10:FF:000002">
    <property type="entry name" value="DNA primase"/>
    <property type="match status" value="1"/>
</dbReference>
<keyword evidence="2 12" id="KW-0639">Primosome</keyword>
<evidence type="ECO:0000256" key="4">
    <source>
        <dbReference type="ARBA" id="ARBA00022695"/>
    </source>
</evidence>
<dbReference type="Pfam" id="PF08275">
    <property type="entry name" value="DNAG_N"/>
    <property type="match status" value="1"/>
</dbReference>
<gene>
    <name evidence="12" type="primary">dnaG</name>
    <name evidence="15" type="ORF">HK107_08795</name>
</gene>
<dbReference type="SMART" id="SM00493">
    <property type="entry name" value="TOPRIM"/>
    <property type="match status" value="1"/>
</dbReference>
<organism evidence="15 16">
    <name type="scientific">Parvularcula mediterranea</name>
    <dbReference type="NCBI Taxonomy" id="2732508"/>
    <lineage>
        <taxon>Bacteria</taxon>
        <taxon>Pseudomonadati</taxon>
        <taxon>Pseudomonadota</taxon>
        <taxon>Alphaproteobacteria</taxon>
        <taxon>Parvularculales</taxon>
        <taxon>Parvularculaceae</taxon>
        <taxon>Parvularcula</taxon>
    </lineage>
</organism>
<dbReference type="PROSITE" id="PS50880">
    <property type="entry name" value="TOPRIM"/>
    <property type="match status" value="1"/>
</dbReference>
<dbReference type="InterPro" id="IPR006171">
    <property type="entry name" value="TOPRIM_dom"/>
</dbReference>
<dbReference type="Gene3D" id="3.90.580.10">
    <property type="entry name" value="Zinc finger, CHC2-type domain"/>
    <property type="match status" value="1"/>
</dbReference>
<evidence type="ECO:0000256" key="9">
    <source>
        <dbReference type="ARBA" id="ARBA00022842"/>
    </source>
</evidence>
<evidence type="ECO:0000256" key="5">
    <source>
        <dbReference type="ARBA" id="ARBA00022705"/>
    </source>
</evidence>
<keyword evidence="8 13" id="KW-0862">Zinc</keyword>
<comment type="catalytic activity">
    <reaction evidence="12">
        <text>ssDNA + n NTP = ssDNA/pppN(pN)n-1 hybrid + (n-1) diphosphate.</text>
        <dbReference type="EC" id="2.7.7.101"/>
    </reaction>
</comment>
<dbReference type="GO" id="GO:0003899">
    <property type="term" value="F:DNA-directed RNA polymerase activity"/>
    <property type="evidence" value="ECO:0007669"/>
    <property type="project" value="UniProtKB-UniRule"/>
</dbReference>
<evidence type="ECO:0000259" key="14">
    <source>
        <dbReference type="PROSITE" id="PS50880"/>
    </source>
</evidence>
<keyword evidence="5 12" id="KW-0235">DNA replication</keyword>
<dbReference type="InterPro" id="IPR006295">
    <property type="entry name" value="DNA_primase_DnaG"/>
</dbReference>
<dbReference type="Pfam" id="PF13155">
    <property type="entry name" value="Toprim_2"/>
    <property type="match status" value="1"/>
</dbReference>
<keyword evidence="10 12" id="KW-0238">DNA-binding</keyword>
<dbReference type="FunFam" id="3.90.980.10:FF:000001">
    <property type="entry name" value="DNA primase"/>
    <property type="match status" value="1"/>
</dbReference>
<dbReference type="SMART" id="SM00400">
    <property type="entry name" value="ZnF_CHCC"/>
    <property type="match status" value="1"/>
</dbReference>
<comment type="similarity">
    <text evidence="12 13">Belongs to the DnaG primase family.</text>
</comment>
<keyword evidence="4 12" id="KW-0548">Nucleotidyltransferase</keyword>
<evidence type="ECO:0000256" key="8">
    <source>
        <dbReference type="ARBA" id="ARBA00022833"/>
    </source>
</evidence>
<dbReference type="CDD" id="cd03364">
    <property type="entry name" value="TOPRIM_DnaG_primases"/>
    <property type="match status" value="1"/>
</dbReference>
<dbReference type="Proteomes" id="UP000536835">
    <property type="component" value="Unassembled WGS sequence"/>
</dbReference>
<accession>A0A7Y3W5L7</accession>
<evidence type="ECO:0000313" key="15">
    <source>
        <dbReference type="EMBL" id="NNU16416.1"/>
    </source>
</evidence>
<comment type="cofactor">
    <cofactor evidence="13">
        <name>Zn(2+)</name>
        <dbReference type="ChEBI" id="CHEBI:29105"/>
    </cofactor>
    <text evidence="13">Binds 1 zinc ion per monomer.</text>
</comment>
<evidence type="ECO:0000256" key="11">
    <source>
        <dbReference type="ARBA" id="ARBA00023163"/>
    </source>
</evidence>
<dbReference type="HAMAP" id="MF_00974">
    <property type="entry name" value="DNA_primase_DnaG"/>
    <property type="match status" value="1"/>
</dbReference>
<dbReference type="GO" id="GO:0000428">
    <property type="term" value="C:DNA-directed RNA polymerase complex"/>
    <property type="evidence" value="ECO:0007669"/>
    <property type="project" value="UniProtKB-KW"/>
</dbReference>
<evidence type="ECO:0000256" key="10">
    <source>
        <dbReference type="ARBA" id="ARBA00023125"/>
    </source>
</evidence>
<dbReference type="InterPro" id="IPR050219">
    <property type="entry name" value="DnaG_primase"/>
</dbReference>
<dbReference type="NCBIfam" id="TIGR01391">
    <property type="entry name" value="dnaG"/>
    <property type="match status" value="1"/>
</dbReference>
<dbReference type="PANTHER" id="PTHR30313">
    <property type="entry name" value="DNA PRIMASE"/>
    <property type="match status" value="1"/>
</dbReference>
<dbReference type="EC" id="2.7.7.101" evidence="12"/>
<keyword evidence="3 12" id="KW-0808">Transferase</keyword>
<dbReference type="Pfam" id="PF01807">
    <property type="entry name" value="Zn_ribbon_DnaG"/>
    <property type="match status" value="1"/>
</dbReference>
<dbReference type="GO" id="GO:0005737">
    <property type="term" value="C:cytoplasm"/>
    <property type="evidence" value="ECO:0007669"/>
    <property type="project" value="TreeGrafter"/>
</dbReference>
<evidence type="ECO:0000256" key="1">
    <source>
        <dbReference type="ARBA" id="ARBA00022478"/>
    </source>
</evidence>
<evidence type="ECO:0000256" key="7">
    <source>
        <dbReference type="ARBA" id="ARBA00022771"/>
    </source>
</evidence>
<dbReference type="InterPro" id="IPR002694">
    <property type="entry name" value="Znf_CHC2"/>
</dbReference>